<dbReference type="SUPFAM" id="SSF53254">
    <property type="entry name" value="Phosphoglycerate mutase-like"/>
    <property type="match status" value="1"/>
</dbReference>
<dbReference type="PANTHER" id="PTHR48100">
    <property type="entry name" value="BROAD-SPECIFICITY PHOSPHATASE YOR283W-RELATED"/>
    <property type="match status" value="1"/>
</dbReference>
<gene>
    <name evidence="3" type="ORF">SAMN02910280_0665</name>
</gene>
<dbReference type="SMART" id="SM00855">
    <property type="entry name" value="PGAM"/>
    <property type="match status" value="1"/>
</dbReference>
<dbReference type="Proteomes" id="UP000183461">
    <property type="component" value="Unassembled WGS sequence"/>
</dbReference>
<dbReference type="EMBL" id="FPIP01000001">
    <property type="protein sequence ID" value="SFW13078.1"/>
    <property type="molecule type" value="Genomic_DNA"/>
</dbReference>
<dbReference type="PANTHER" id="PTHR48100:SF59">
    <property type="entry name" value="ADENOSYLCOBALAMIN_ALPHA-RIBAZOLE PHOSPHATASE"/>
    <property type="match status" value="1"/>
</dbReference>
<feature type="binding site" evidence="2">
    <location>
        <position position="58"/>
    </location>
    <ligand>
        <name>substrate</name>
    </ligand>
</feature>
<feature type="active site" description="Tele-phosphohistidine intermediate" evidence="1">
    <location>
        <position position="8"/>
    </location>
</feature>
<sequence length="179" mass="20395">MKIFSTRHGQTSYNKQEIIMGTTDIDLDETGEKQALILAEKIADMNCIDIIIASPMKRAQRTARAVAERCGLEIVTDERLREWDYGYYEGKSRFTEGFAENKTEFGVRMGKSGESLMQLAHRVYSALDDIIKNYSGKNVLVVSHGGVCRVIETYFNDMTTEQFANWFMDNCGLIEYSID</sequence>
<dbReference type="Pfam" id="PF00300">
    <property type="entry name" value="His_Phos_1"/>
    <property type="match status" value="1"/>
</dbReference>
<evidence type="ECO:0000313" key="4">
    <source>
        <dbReference type="Proteomes" id="UP000183461"/>
    </source>
</evidence>
<dbReference type="AlphaFoldDB" id="A0A1K1LTV8"/>
<dbReference type="GO" id="GO:0005737">
    <property type="term" value="C:cytoplasm"/>
    <property type="evidence" value="ECO:0007669"/>
    <property type="project" value="TreeGrafter"/>
</dbReference>
<dbReference type="Gene3D" id="3.40.50.1240">
    <property type="entry name" value="Phosphoglycerate mutase-like"/>
    <property type="match status" value="1"/>
</dbReference>
<dbReference type="GO" id="GO:0016791">
    <property type="term" value="F:phosphatase activity"/>
    <property type="evidence" value="ECO:0007669"/>
    <property type="project" value="TreeGrafter"/>
</dbReference>
<proteinExistence type="predicted"/>
<name>A0A1K1LTV8_RUMFL</name>
<reference evidence="3 4" key="1">
    <citation type="submission" date="2016-11" db="EMBL/GenBank/DDBJ databases">
        <authorList>
            <person name="Jaros S."/>
            <person name="Januszkiewicz K."/>
            <person name="Wedrychowicz H."/>
        </authorList>
    </citation>
    <scope>NUCLEOTIDE SEQUENCE [LARGE SCALE GENOMIC DNA]</scope>
    <source>
        <strain evidence="3 4">YL228</strain>
    </source>
</reference>
<dbReference type="CDD" id="cd07067">
    <property type="entry name" value="HP_PGM_like"/>
    <property type="match status" value="1"/>
</dbReference>
<dbReference type="InterPro" id="IPR029033">
    <property type="entry name" value="His_PPase_superfam"/>
</dbReference>
<feature type="active site" description="Proton donor/acceptor" evidence="1">
    <location>
        <position position="82"/>
    </location>
</feature>
<dbReference type="InterPro" id="IPR050275">
    <property type="entry name" value="PGM_Phosphatase"/>
</dbReference>
<evidence type="ECO:0000313" key="3">
    <source>
        <dbReference type="EMBL" id="SFW13078.1"/>
    </source>
</evidence>
<protein>
    <submittedName>
        <fullName evidence="3">Probable phosphoglycerate mutase</fullName>
    </submittedName>
</protein>
<evidence type="ECO:0000256" key="1">
    <source>
        <dbReference type="PIRSR" id="PIRSR613078-1"/>
    </source>
</evidence>
<dbReference type="InterPro" id="IPR013078">
    <property type="entry name" value="His_Pase_superF_clade-1"/>
</dbReference>
<accession>A0A1K1LTV8</accession>
<evidence type="ECO:0000256" key="2">
    <source>
        <dbReference type="PIRSR" id="PIRSR613078-2"/>
    </source>
</evidence>
<organism evidence="3 4">
    <name type="scientific">Ruminococcus flavefaciens</name>
    <dbReference type="NCBI Taxonomy" id="1265"/>
    <lineage>
        <taxon>Bacteria</taxon>
        <taxon>Bacillati</taxon>
        <taxon>Bacillota</taxon>
        <taxon>Clostridia</taxon>
        <taxon>Eubacteriales</taxon>
        <taxon>Oscillospiraceae</taxon>
        <taxon>Ruminococcus</taxon>
    </lineage>
</organism>
<feature type="binding site" evidence="2">
    <location>
        <begin position="7"/>
        <end position="14"/>
    </location>
    <ligand>
        <name>substrate</name>
    </ligand>
</feature>
<dbReference type="PIRSF" id="PIRSF000709">
    <property type="entry name" value="6PFK_2-Ptase"/>
    <property type="match status" value="1"/>
</dbReference>
<feature type="binding site" evidence="2">
    <location>
        <begin position="82"/>
        <end position="85"/>
    </location>
    <ligand>
        <name>substrate</name>
    </ligand>
</feature>